<dbReference type="InterPro" id="IPR002197">
    <property type="entry name" value="HTH_Fis"/>
</dbReference>
<name>A0A7H1N3K0_9PROT</name>
<dbReference type="InterPro" id="IPR025662">
    <property type="entry name" value="Sigma_54_int_dom_ATP-bd_1"/>
</dbReference>
<dbReference type="PANTHER" id="PTHR32071">
    <property type="entry name" value="TRANSCRIPTIONAL REGULATORY PROTEIN"/>
    <property type="match status" value="1"/>
</dbReference>
<keyword evidence="6" id="KW-0010">Activator</keyword>
<evidence type="ECO:0000256" key="4">
    <source>
        <dbReference type="ARBA" id="ARBA00023015"/>
    </source>
</evidence>
<dbReference type="Pfam" id="PF25601">
    <property type="entry name" value="AAA_lid_14"/>
    <property type="match status" value="1"/>
</dbReference>
<dbReference type="Pfam" id="PF00158">
    <property type="entry name" value="Sigma54_activat"/>
    <property type="match status" value="1"/>
</dbReference>
<evidence type="ECO:0000256" key="3">
    <source>
        <dbReference type="ARBA" id="ARBA00023012"/>
    </source>
</evidence>
<evidence type="ECO:0000259" key="8">
    <source>
        <dbReference type="PROSITE" id="PS50045"/>
    </source>
</evidence>
<dbReference type="Proteomes" id="UP000516369">
    <property type="component" value="Chromosome"/>
</dbReference>
<keyword evidence="2" id="KW-0067">ATP-binding</keyword>
<feature type="domain" description="Sigma-54 factor interaction" evidence="8">
    <location>
        <begin position="225"/>
        <end position="454"/>
    </location>
</feature>
<evidence type="ECO:0000313" key="10">
    <source>
        <dbReference type="Proteomes" id="UP000516369"/>
    </source>
</evidence>
<reference evidence="9 10" key="1">
    <citation type="submission" date="2020-05" db="EMBL/GenBank/DDBJ databases">
        <title>Complete closed genome sequence of Defluviicoccus vanus.</title>
        <authorList>
            <person name="Bessarab I."/>
            <person name="Arumugam K."/>
            <person name="Maszenan A.M."/>
            <person name="Seviour R.J."/>
            <person name="Williams R.B."/>
        </authorList>
    </citation>
    <scope>NUCLEOTIDE SEQUENCE [LARGE SCALE GENOMIC DNA]</scope>
    <source>
        <strain evidence="9 10">Ben 114</strain>
    </source>
</reference>
<dbReference type="AlphaFoldDB" id="A0A7H1N3K0"/>
<dbReference type="InterPro" id="IPR002078">
    <property type="entry name" value="Sigma_54_int"/>
</dbReference>
<dbReference type="PROSITE" id="PS00688">
    <property type="entry name" value="SIGMA54_INTERACT_3"/>
    <property type="match status" value="1"/>
</dbReference>
<dbReference type="PANTHER" id="PTHR32071:SF57">
    <property type="entry name" value="C4-DICARBOXYLATE TRANSPORT TRANSCRIPTIONAL REGULATORY PROTEIN DCTD"/>
    <property type="match status" value="1"/>
</dbReference>
<dbReference type="InterPro" id="IPR058031">
    <property type="entry name" value="AAA_lid_NorR"/>
</dbReference>
<keyword evidence="1" id="KW-0547">Nucleotide-binding</keyword>
<dbReference type="PROSITE" id="PS50045">
    <property type="entry name" value="SIGMA54_INTERACT_4"/>
    <property type="match status" value="1"/>
</dbReference>
<dbReference type="InterPro" id="IPR009057">
    <property type="entry name" value="Homeodomain-like_sf"/>
</dbReference>
<dbReference type="CDD" id="cd00009">
    <property type="entry name" value="AAA"/>
    <property type="match status" value="1"/>
</dbReference>
<dbReference type="GO" id="GO:0000160">
    <property type="term" value="P:phosphorelay signal transduction system"/>
    <property type="evidence" value="ECO:0007669"/>
    <property type="project" value="UniProtKB-KW"/>
</dbReference>
<dbReference type="Gene3D" id="1.10.10.60">
    <property type="entry name" value="Homeodomain-like"/>
    <property type="match status" value="1"/>
</dbReference>
<dbReference type="PRINTS" id="PR01590">
    <property type="entry name" value="HTHFIS"/>
</dbReference>
<dbReference type="EMBL" id="CP053923">
    <property type="protein sequence ID" value="QNT70286.1"/>
    <property type="molecule type" value="Genomic_DNA"/>
</dbReference>
<keyword evidence="3" id="KW-0902">Two-component regulatory system</keyword>
<dbReference type="KEGG" id="dvn:HQ394_14300"/>
<protein>
    <submittedName>
        <fullName evidence="9">Sigma 54-interacting transcriptional regulator</fullName>
    </submittedName>
</protein>
<dbReference type="InterPro" id="IPR003593">
    <property type="entry name" value="AAA+_ATPase"/>
</dbReference>
<accession>A0A7H1N3K0</accession>
<dbReference type="Gene3D" id="3.40.50.300">
    <property type="entry name" value="P-loop containing nucleotide triphosphate hydrolases"/>
    <property type="match status" value="1"/>
</dbReference>
<dbReference type="InterPro" id="IPR027417">
    <property type="entry name" value="P-loop_NTPase"/>
</dbReference>
<evidence type="ECO:0000256" key="2">
    <source>
        <dbReference type="ARBA" id="ARBA00022840"/>
    </source>
</evidence>
<evidence type="ECO:0000256" key="6">
    <source>
        <dbReference type="ARBA" id="ARBA00023159"/>
    </source>
</evidence>
<dbReference type="Gene3D" id="1.10.8.60">
    <property type="match status" value="1"/>
</dbReference>
<keyword evidence="4" id="KW-0805">Transcription regulation</keyword>
<keyword evidence="10" id="KW-1185">Reference proteome</keyword>
<dbReference type="SUPFAM" id="SSF52540">
    <property type="entry name" value="P-loop containing nucleoside triphosphate hydrolases"/>
    <property type="match status" value="1"/>
</dbReference>
<evidence type="ECO:0000256" key="7">
    <source>
        <dbReference type="ARBA" id="ARBA00023163"/>
    </source>
</evidence>
<dbReference type="InterPro" id="IPR003018">
    <property type="entry name" value="GAF"/>
</dbReference>
<dbReference type="InterPro" id="IPR025943">
    <property type="entry name" value="Sigma_54_int_dom_ATP-bd_2"/>
</dbReference>
<keyword evidence="7" id="KW-0804">Transcription</keyword>
<dbReference type="SUPFAM" id="SSF46689">
    <property type="entry name" value="Homeodomain-like"/>
    <property type="match status" value="1"/>
</dbReference>
<dbReference type="GO" id="GO:0005524">
    <property type="term" value="F:ATP binding"/>
    <property type="evidence" value="ECO:0007669"/>
    <property type="project" value="UniProtKB-KW"/>
</dbReference>
<dbReference type="Gene3D" id="3.30.450.40">
    <property type="match status" value="1"/>
</dbReference>
<evidence type="ECO:0000256" key="1">
    <source>
        <dbReference type="ARBA" id="ARBA00022741"/>
    </source>
</evidence>
<dbReference type="RefSeq" id="WP_190260768.1">
    <property type="nucleotide sequence ID" value="NZ_CP053923.1"/>
</dbReference>
<dbReference type="InterPro" id="IPR025944">
    <property type="entry name" value="Sigma_54_int_dom_CS"/>
</dbReference>
<evidence type="ECO:0000313" key="9">
    <source>
        <dbReference type="EMBL" id="QNT70286.1"/>
    </source>
</evidence>
<dbReference type="SUPFAM" id="SSF55781">
    <property type="entry name" value="GAF domain-like"/>
    <property type="match status" value="1"/>
</dbReference>
<dbReference type="InterPro" id="IPR029016">
    <property type="entry name" value="GAF-like_dom_sf"/>
</dbReference>
<dbReference type="Pfam" id="PF02954">
    <property type="entry name" value="HTH_8"/>
    <property type="match status" value="1"/>
</dbReference>
<dbReference type="FunFam" id="3.40.50.300:FF:000006">
    <property type="entry name" value="DNA-binding transcriptional regulator NtrC"/>
    <property type="match status" value="1"/>
</dbReference>
<proteinExistence type="predicted"/>
<dbReference type="SMART" id="SM00382">
    <property type="entry name" value="AAA"/>
    <property type="match status" value="1"/>
</dbReference>
<keyword evidence="5" id="KW-0238">DNA-binding</keyword>
<dbReference type="Pfam" id="PF01590">
    <property type="entry name" value="GAF"/>
    <property type="match status" value="1"/>
</dbReference>
<sequence>MAAADHAARLGFEVDLDEIGGEFTDCKTGECRIKVLPTLYRIIRVIADSEDLADALKIILEVMQQRLRMVRGMVTLFDREAGQIFVHASFGLSEEEKARGIYALGEGIIGAVVESGKALVTPRLRDSQIFLNRTGSRGAGDELDCSFLCVPIVSGRKVLGTISAERLYEHSRLLRQDFEFLAIVASMIAPAVELYLLERIEQKNLQNENRRLHDALKQKFRPDNIIGNSKPMQDVYELIGKIAPAKTTVLILGESGVGKELVANAIHYNSPFGDGPFIKFNCAALPETIVESELFGHEKGSFTGATGLRKGRFELADGGTIFLDEVAELPLAVQAKLLRVLQEKTFERIGGSRSVKVELRIIAATNRELTAMVADGRFREDLYYRLNVFPITIPPLRERGSDVIALADFFVARFARETGKDIKRISTPALNMLLSYHWPGNVRELENVIERSVILADDGVIHGYNLPPSLQTPAETGTTFGCGLQSKLDLVEYEMIVDALKTYKGNMTEAARELNLTRRVLGLRMLRYNLDYKTYRKIKE</sequence>
<dbReference type="PROSITE" id="PS00676">
    <property type="entry name" value="SIGMA54_INTERACT_2"/>
    <property type="match status" value="1"/>
</dbReference>
<dbReference type="GO" id="GO:0006355">
    <property type="term" value="P:regulation of DNA-templated transcription"/>
    <property type="evidence" value="ECO:0007669"/>
    <property type="project" value="InterPro"/>
</dbReference>
<evidence type="ECO:0000256" key="5">
    <source>
        <dbReference type="ARBA" id="ARBA00023125"/>
    </source>
</evidence>
<dbReference type="GO" id="GO:0043565">
    <property type="term" value="F:sequence-specific DNA binding"/>
    <property type="evidence" value="ECO:0007669"/>
    <property type="project" value="InterPro"/>
</dbReference>
<dbReference type="PROSITE" id="PS00675">
    <property type="entry name" value="SIGMA54_INTERACT_1"/>
    <property type="match status" value="1"/>
</dbReference>
<gene>
    <name evidence="9" type="ORF">HQ394_14300</name>
</gene>
<dbReference type="SMART" id="SM00065">
    <property type="entry name" value="GAF"/>
    <property type="match status" value="1"/>
</dbReference>
<organism evidence="9 10">
    <name type="scientific">Defluviicoccus vanus</name>
    <dbReference type="NCBI Taxonomy" id="111831"/>
    <lineage>
        <taxon>Bacteria</taxon>
        <taxon>Pseudomonadati</taxon>
        <taxon>Pseudomonadota</taxon>
        <taxon>Alphaproteobacteria</taxon>
        <taxon>Rhodospirillales</taxon>
        <taxon>Rhodospirillaceae</taxon>
        <taxon>Defluviicoccus</taxon>
    </lineage>
</organism>